<dbReference type="InterPro" id="IPR017331">
    <property type="entry name" value="Peptidoglycan_recognition"/>
</dbReference>
<dbReference type="SMART" id="SM00644">
    <property type="entry name" value="Ami_2"/>
    <property type="match status" value="1"/>
</dbReference>
<dbReference type="GO" id="GO:0009253">
    <property type="term" value="P:peptidoglycan catabolic process"/>
    <property type="evidence" value="ECO:0007669"/>
    <property type="project" value="InterPro"/>
</dbReference>
<dbReference type="Gene3D" id="3.40.80.10">
    <property type="entry name" value="Peptidoglycan recognition protein-like"/>
    <property type="match status" value="1"/>
</dbReference>
<dbReference type="PANTHER" id="PTHR11022:SF41">
    <property type="entry name" value="PEPTIDOGLYCAN-RECOGNITION PROTEIN LC-RELATED"/>
    <property type="match status" value="1"/>
</dbReference>
<dbReference type="OrthoDB" id="10001926at2759"/>
<evidence type="ECO:0000256" key="3">
    <source>
        <dbReference type="ARBA" id="ARBA00022588"/>
    </source>
</evidence>
<evidence type="ECO:0000259" key="10">
    <source>
        <dbReference type="SMART" id="SM00644"/>
    </source>
</evidence>
<evidence type="ECO:0000256" key="7">
    <source>
        <dbReference type="PIRNR" id="PIRNR037945"/>
    </source>
</evidence>
<dbReference type="GO" id="GO:0008270">
    <property type="term" value="F:zinc ion binding"/>
    <property type="evidence" value="ECO:0007669"/>
    <property type="project" value="InterPro"/>
</dbReference>
<dbReference type="Pfam" id="PF01510">
    <property type="entry name" value="Amidase_2"/>
    <property type="match status" value="1"/>
</dbReference>
<dbReference type="InterPro" id="IPR002502">
    <property type="entry name" value="Amidase_domain"/>
</dbReference>
<sequence length="198" mass="21477">MERLIFIAIVCCVASTIALPYQQAATKNSYSFPFVSRAEWGANPASSTINLARPVPLVVIHHTAIPGECRTRSACINSMRSMQVAHQSGNGWSDIGYNFAVGGDGAVYEGRGWTTVGAHAVSFNNRSIGIALIGNFVTRIPPANQMQVLKRLIAEGVRLGHISPSYGLIGHRQVSATECPGTAFFNELRKWDRFQATL</sequence>
<evidence type="ECO:0000313" key="12">
    <source>
        <dbReference type="EMBL" id="CAB3220411.1"/>
    </source>
</evidence>
<gene>
    <name evidence="12" type="ORF">APLA_LOCUS277</name>
</gene>
<dbReference type="GO" id="GO:0042834">
    <property type="term" value="F:peptidoglycan binding"/>
    <property type="evidence" value="ECO:0007669"/>
    <property type="project" value="InterPro"/>
</dbReference>
<dbReference type="SUPFAM" id="SSF55846">
    <property type="entry name" value="N-acetylmuramoyl-L-alanine amidase-like"/>
    <property type="match status" value="1"/>
</dbReference>
<dbReference type="InterPro" id="IPR036505">
    <property type="entry name" value="Amidase/PGRP_sf"/>
</dbReference>
<dbReference type="AlphaFoldDB" id="A0A8S0YP62"/>
<feature type="domain" description="N-acetylmuramoyl-L-alanine amidase" evidence="10">
    <location>
        <begin position="43"/>
        <end position="181"/>
    </location>
</feature>
<reference evidence="12 13" key="1">
    <citation type="submission" date="2020-04" db="EMBL/GenBank/DDBJ databases">
        <authorList>
            <person name="Wallbank WR R."/>
            <person name="Pardo Diaz C."/>
            <person name="Kozak K."/>
            <person name="Martin S."/>
            <person name="Jiggins C."/>
            <person name="Moest M."/>
            <person name="Warren A I."/>
            <person name="Byers J.R.P. K."/>
            <person name="Montejo-Kovacevich G."/>
            <person name="Yen C E."/>
        </authorList>
    </citation>
    <scope>NUCLEOTIDE SEQUENCE [LARGE SCALE GENOMIC DNA]</scope>
</reference>
<dbReference type="SMART" id="SM00701">
    <property type="entry name" value="PGRP"/>
    <property type="match status" value="1"/>
</dbReference>
<feature type="chain" id="PRO_5035836233" description="Peptidoglycan-recognition protein" evidence="9">
    <location>
        <begin position="19"/>
        <end position="198"/>
    </location>
</feature>
<protein>
    <recommendedName>
        <fullName evidence="7">Peptidoglycan-recognition protein</fullName>
    </recommendedName>
</protein>
<keyword evidence="6" id="KW-1015">Disulfide bond</keyword>
<proteinExistence type="inferred from homology"/>
<organism evidence="12 13">
    <name type="scientific">Arctia plantaginis</name>
    <name type="common">Wood tiger moth</name>
    <name type="synonym">Phalaena plantaginis</name>
    <dbReference type="NCBI Taxonomy" id="874455"/>
    <lineage>
        <taxon>Eukaryota</taxon>
        <taxon>Metazoa</taxon>
        <taxon>Ecdysozoa</taxon>
        <taxon>Arthropoda</taxon>
        <taxon>Hexapoda</taxon>
        <taxon>Insecta</taxon>
        <taxon>Pterygota</taxon>
        <taxon>Neoptera</taxon>
        <taxon>Endopterygota</taxon>
        <taxon>Lepidoptera</taxon>
        <taxon>Glossata</taxon>
        <taxon>Ditrysia</taxon>
        <taxon>Noctuoidea</taxon>
        <taxon>Erebidae</taxon>
        <taxon>Arctiinae</taxon>
        <taxon>Arctia</taxon>
    </lineage>
</organism>
<dbReference type="CDD" id="cd06583">
    <property type="entry name" value="PGRP"/>
    <property type="match status" value="1"/>
</dbReference>
<dbReference type="Proteomes" id="UP000494106">
    <property type="component" value="Unassembled WGS sequence"/>
</dbReference>
<keyword evidence="5 7" id="KW-0391">Immunity</keyword>
<evidence type="ECO:0000256" key="4">
    <source>
        <dbReference type="ARBA" id="ARBA00022729"/>
    </source>
</evidence>
<name>A0A8S0YP62_ARCPL</name>
<keyword evidence="4 9" id="KW-0732">Signal</keyword>
<evidence type="ECO:0000313" key="13">
    <source>
        <dbReference type="Proteomes" id="UP000494106"/>
    </source>
</evidence>
<evidence type="ECO:0000256" key="9">
    <source>
        <dbReference type="SAM" id="SignalP"/>
    </source>
</evidence>
<comment type="caution">
    <text evidence="12">The sequence shown here is derived from an EMBL/GenBank/DDBJ whole genome shotgun (WGS) entry which is preliminary data.</text>
</comment>
<feature type="signal peptide" evidence="9">
    <location>
        <begin position="1"/>
        <end position="18"/>
    </location>
</feature>
<dbReference type="GO" id="GO:0045087">
    <property type="term" value="P:innate immune response"/>
    <property type="evidence" value="ECO:0007669"/>
    <property type="project" value="UniProtKB-KW"/>
</dbReference>
<evidence type="ECO:0000256" key="8">
    <source>
        <dbReference type="PIRSR" id="PIRSR037945-1"/>
    </source>
</evidence>
<evidence type="ECO:0000256" key="5">
    <source>
        <dbReference type="ARBA" id="ARBA00022859"/>
    </source>
</evidence>
<accession>A0A8S0YP62</accession>
<comment type="similarity">
    <text evidence="1 7">Belongs to the N-acetylmuramoyl-L-alanine amidase 2 family.</text>
</comment>
<dbReference type="EMBL" id="CADEBC010000045">
    <property type="protein sequence ID" value="CAB3220411.1"/>
    <property type="molecule type" value="Genomic_DNA"/>
</dbReference>
<evidence type="ECO:0000256" key="1">
    <source>
        <dbReference type="ARBA" id="ARBA00007553"/>
    </source>
</evidence>
<keyword evidence="3 7" id="KW-0399">Innate immunity</keyword>
<dbReference type="InterPro" id="IPR015510">
    <property type="entry name" value="PGRP"/>
</dbReference>
<evidence type="ECO:0000256" key="6">
    <source>
        <dbReference type="ARBA" id="ARBA00023157"/>
    </source>
</evidence>
<dbReference type="GO" id="GO:0008745">
    <property type="term" value="F:N-acetylmuramoyl-L-alanine amidase activity"/>
    <property type="evidence" value="ECO:0007669"/>
    <property type="project" value="InterPro"/>
</dbReference>
<evidence type="ECO:0000256" key="2">
    <source>
        <dbReference type="ARBA" id="ARBA00011245"/>
    </source>
</evidence>
<evidence type="ECO:0000259" key="11">
    <source>
        <dbReference type="SMART" id="SM00701"/>
    </source>
</evidence>
<keyword evidence="13" id="KW-1185">Reference proteome</keyword>
<dbReference type="InterPro" id="IPR006619">
    <property type="entry name" value="PGRP_domain_met/bac"/>
</dbReference>
<dbReference type="PIRSF" id="PIRSF037945">
    <property type="entry name" value="PGRPs"/>
    <property type="match status" value="1"/>
</dbReference>
<feature type="domain" description="Peptidoglycan recognition protein family" evidence="11">
    <location>
        <begin position="32"/>
        <end position="175"/>
    </location>
</feature>
<dbReference type="FunFam" id="3.40.80.10:FF:000001">
    <property type="entry name" value="Peptidoglycan recognition protein 1"/>
    <property type="match status" value="1"/>
</dbReference>
<comment type="subunit">
    <text evidence="2">Monomer.</text>
</comment>
<feature type="disulfide bond" evidence="8">
    <location>
        <begin position="69"/>
        <end position="75"/>
    </location>
</feature>
<dbReference type="PANTHER" id="PTHR11022">
    <property type="entry name" value="PEPTIDOGLYCAN RECOGNITION PROTEIN"/>
    <property type="match status" value="1"/>
</dbReference>